<keyword evidence="13" id="KW-1185">Reference proteome</keyword>
<dbReference type="Pfam" id="PF01425">
    <property type="entry name" value="Amidase"/>
    <property type="match status" value="1"/>
</dbReference>
<dbReference type="PROSITE" id="PS00571">
    <property type="entry name" value="AMIDASES"/>
    <property type="match status" value="1"/>
</dbReference>
<feature type="domain" description="Amidase" evidence="11">
    <location>
        <begin position="27"/>
        <end position="471"/>
    </location>
</feature>
<keyword evidence="8 10" id="KW-0648">Protein biosynthesis</keyword>
<evidence type="ECO:0000256" key="4">
    <source>
        <dbReference type="ARBA" id="ARBA00014428"/>
    </source>
</evidence>
<feature type="active site" description="Acyl-ester intermediate" evidence="10">
    <location>
        <position position="181"/>
    </location>
</feature>
<dbReference type="EMBL" id="CAJNBJ010000012">
    <property type="protein sequence ID" value="CAE6746437.1"/>
    <property type="molecule type" value="Genomic_DNA"/>
</dbReference>
<dbReference type="InterPro" id="IPR023631">
    <property type="entry name" value="Amidase_dom"/>
</dbReference>
<keyword evidence="6 10" id="KW-0547">Nucleotide-binding</keyword>
<evidence type="ECO:0000256" key="9">
    <source>
        <dbReference type="ARBA" id="ARBA00047407"/>
    </source>
</evidence>
<sequence>MSLMSIHKLTLAELQRRFTAGDVTATEIVRAYFLRVAHVEPKVNAYLTQCKDAAVAQAERLDQALKGWRKTTPMMGMPLAVKDNICTEGVRTTCASRMLETFVPPYDATVVAKLRAQNYLLLGKTNLDEFAMGSSTENSAFGASRNPWNVQTVPGGSSGGSAAAVAADECVAALGSDTGGSIRQPAAFCGVVGLKPTYGRVSRYGLVAFASSLDQIGPITKDVTDAAILLGAIAGHDPRDSTSANVPVPDYLKALRRKDLKRLKVGVPAEYFADGLEPEVDQAVRTAIEGLRELGADIREIKLPTTDAAVATYYVIATAEASSNLARYDGVRFGRRAEESKDLLDMYLRTRAEGFGAEVKRRIMLGTYVLSAGYYDAYYGKAQAVRTLIRREFESAFENVDLIVTPVTPTTAFKFGEKSQDPLQMYLSDIYTISANLAGLPAISLPCGFSKAGLPIGLQLIGRPFEEETLLRGAHAYEQATNWRAKKPVVRSA</sequence>
<comment type="caution">
    <text evidence="12">The sequence shown here is derived from an EMBL/GenBank/DDBJ whole genome shotgun (WGS) entry which is preliminary data.</text>
</comment>
<keyword evidence="5 10" id="KW-0436">Ligase</keyword>
<comment type="subunit">
    <text evidence="2 10">Heterotrimer of A, B and C subunits.</text>
</comment>
<feature type="active site" description="Charge relay system" evidence="10">
    <location>
        <position position="82"/>
    </location>
</feature>
<proteinExistence type="inferred from homology"/>
<dbReference type="InterPro" id="IPR004412">
    <property type="entry name" value="GatA"/>
</dbReference>
<evidence type="ECO:0000256" key="3">
    <source>
        <dbReference type="ARBA" id="ARBA00012739"/>
    </source>
</evidence>
<comment type="catalytic activity">
    <reaction evidence="9 10">
        <text>L-glutamyl-tRNA(Gln) + L-glutamine + ATP + H2O = L-glutaminyl-tRNA(Gln) + L-glutamate + ADP + phosphate + H(+)</text>
        <dbReference type="Rhea" id="RHEA:17521"/>
        <dbReference type="Rhea" id="RHEA-COMP:9681"/>
        <dbReference type="Rhea" id="RHEA-COMP:9684"/>
        <dbReference type="ChEBI" id="CHEBI:15377"/>
        <dbReference type="ChEBI" id="CHEBI:15378"/>
        <dbReference type="ChEBI" id="CHEBI:29985"/>
        <dbReference type="ChEBI" id="CHEBI:30616"/>
        <dbReference type="ChEBI" id="CHEBI:43474"/>
        <dbReference type="ChEBI" id="CHEBI:58359"/>
        <dbReference type="ChEBI" id="CHEBI:78520"/>
        <dbReference type="ChEBI" id="CHEBI:78521"/>
        <dbReference type="ChEBI" id="CHEBI:456216"/>
        <dbReference type="EC" id="6.3.5.7"/>
    </reaction>
</comment>
<dbReference type="InterPro" id="IPR036928">
    <property type="entry name" value="AS_sf"/>
</dbReference>
<reference evidence="12 13" key="1">
    <citation type="submission" date="2021-02" db="EMBL/GenBank/DDBJ databases">
        <authorList>
            <person name="Han P."/>
        </authorList>
    </citation>
    <scope>NUCLEOTIDE SEQUENCE [LARGE SCALE GENOMIC DNA]</scope>
    <source>
        <strain evidence="12">Candidatus Nitrospira sp. ZN2</strain>
    </source>
</reference>
<dbReference type="PIRSF" id="PIRSF001221">
    <property type="entry name" value="Amidase_fungi"/>
    <property type="match status" value="1"/>
</dbReference>
<evidence type="ECO:0000256" key="8">
    <source>
        <dbReference type="ARBA" id="ARBA00022917"/>
    </source>
</evidence>
<keyword evidence="7 10" id="KW-0067">ATP-binding</keyword>
<evidence type="ECO:0000256" key="6">
    <source>
        <dbReference type="ARBA" id="ARBA00022741"/>
    </source>
</evidence>
<dbReference type="GO" id="GO:0050567">
    <property type="term" value="F:glutaminyl-tRNA synthase (glutamine-hydrolyzing) activity"/>
    <property type="evidence" value="ECO:0007669"/>
    <property type="project" value="UniProtKB-EC"/>
</dbReference>
<comment type="similarity">
    <text evidence="1 10">Belongs to the amidase family. GatA subfamily.</text>
</comment>
<feature type="active site" description="Charge relay system" evidence="10">
    <location>
        <position position="157"/>
    </location>
</feature>
<evidence type="ECO:0000256" key="1">
    <source>
        <dbReference type="ARBA" id="ARBA00008069"/>
    </source>
</evidence>
<dbReference type="PANTHER" id="PTHR11895">
    <property type="entry name" value="TRANSAMIDASE"/>
    <property type="match status" value="1"/>
</dbReference>
<name>A0ABM8RD22_9BACT</name>
<organism evidence="12 13">
    <name type="scientific">Nitrospira defluvii</name>
    <dbReference type="NCBI Taxonomy" id="330214"/>
    <lineage>
        <taxon>Bacteria</taxon>
        <taxon>Pseudomonadati</taxon>
        <taxon>Nitrospirota</taxon>
        <taxon>Nitrospiria</taxon>
        <taxon>Nitrospirales</taxon>
        <taxon>Nitrospiraceae</taxon>
        <taxon>Nitrospira</taxon>
    </lineage>
</organism>
<dbReference type="InterPro" id="IPR000120">
    <property type="entry name" value="Amidase"/>
</dbReference>
<gene>
    <name evidence="10 12" type="primary">gatA</name>
    <name evidence="12" type="ORF">NSPZN2_20031</name>
</gene>
<accession>A0ABM8RD22</accession>
<evidence type="ECO:0000256" key="10">
    <source>
        <dbReference type="HAMAP-Rule" id="MF_00120"/>
    </source>
</evidence>
<dbReference type="InterPro" id="IPR020556">
    <property type="entry name" value="Amidase_CS"/>
</dbReference>
<protein>
    <recommendedName>
        <fullName evidence="4 10">Glutamyl-tRNA(Gln) amidotransferase subunit A</fullName>
        <shortName evidence="10">Glu-ADT subunit A</shortName>
        <ecNumber evidence="3 10">6.3.5.7</ecNumber>
    </recommendedName>
</protein>
<evidence type="ECO:0000313" key="13">
    <source>
        <dbReference type="Proteomes" id="UP000675880"/>
    </source>
</evidence>
<evidence type="ECO:0000313" key="12">
    <source>
        <dbReference type="EMBL" id="CAE6746437.1"/>
    </source>
</evidence>
<dbReference type="NCBIfam" id="TIGR00132">
    <property type="entry name" value="gatA"/>
    <property type="match status" value="1"/>
</dbReference>
<evidence type="ECO:0000256" key="5">
    <source>
        <dbReference type="ARBA" id="ARBA00022598"/>
    </source>
</evidence>
<dbReference type="Gene3D" id="3.90.1300.10">
    <property type="entry name" value="Amidase signature (AS) domain"/>
    <property type="match status" value="1"/>
</dbReference>
<dbReference type="SUPFAM" id="SSF75304">
    <property type="entry name" value="Amidase signature (AS) enzymes"/>
    <property type="match status" value="1"/>
</dbReference>
<dbReference type="HAMAP" id="MF_00120">
    <property type="entry name" value="GatA"/>
    <property type="match status" value="1"/>
</dbReference>
<comment type="function">
    <text evidence="10">Allows the formation of correctly charged Gln-tRNA(Gln) through the transamidation of misacylated Glu-tRNA(Gln) in organisms which lack glutaminyl-tRNA synthetase. The reaction takes place in the presence of glutamine and ATP through an activated gamma-phospho-Glu-tRNA(Gln).</text>
</comment>
<dbReference type="EC" id="6.3.5.7" evidence="3 10"/>
<dbReference type="Proteomes" id="UP000675880">
    <property type="component" value="Unassembled WGS sequence"/>
</dbReference>
<evidence type="ECO:0000256" key="2">
    <source>
        <dbReference type="ARBA" id="ARBA00011123"/>
    </source>
</evidence>
<evidence type="ECO:0000256" key="7">
    <source>
        <dbReference type="ARBA" id="ARBA00022840"/>
    </source>
</evidence>
<evidence type="ECO:0000259" key="11">
    <source>
        <dbReference type="Pfam" id="PF01425"/>
    </source>
</evidence>
<dbReference type="PANTHER" id="PTHR11895:SF151">
    <property type="entry name" value="GLUTAMYL-TRNA(GLN) AMIDOTRANSFERASE SUBUNIT A"/>
    <property type="match status" value="1"/>
</dbReference>